<dbReference type="AlphaFoldDB" id="A0A0F9N3I1"/>
<comment type="caution">
    <text evidence="2">The sequence shown here is derived from an EMBL/GenBank/DDBJ whole genome shotgun (WGS) entry which is preliminary data.</text>
</comment>
<feature type="transmembrane region" description="Helical" evidence="1">
    <location>
        <begin position="47"/>
        <end position="69"/>
    </location>
</feature>
<proteinExistence type="predicted"/>
<keyword evidence="1" id="KW-0812">Transmembrane</keyword>
<organism evidence="2">
    <name type="scientific">marine sediment metagenome</name>
    <dbReference type="NCBI Taxonomy" id="412755"/>
    <lineage>
        <taxon>unclassified sequences</taxon>
        <taxon>metagenomes</taxon>
        <taxon>ecological metagenomes</taxon>
    </lineage>
</organism>
<name>A0A0F9N3I1_9ZZZZ</name>
<evidence type="ECO:0000256" key="1">
    <source>
        <dbReference type="SAM" id="Phobius"/>
    </source>
</evidence>
<accession>A0A0F9N3I1</accession>
<dbReference type="EMBL" id="LAZR01004709">
    <property type="protein sequence ID" value="KKN06272.1"/>
    <property type="molecule type" value="Genomic_DNA"/>
</dbReference>
<protein>
    <submittedName>
        <fullName evidence="2">Uncharacterized protein</fullName>
    </submittedName>
</protein>
<evidence type="ECO:0000313" key="2">
    <source>
        <dbReference type="EMBL" id="KKN06272.1"/>
    </source>
</evidence>
<feature type="transmembrane region" description="Helical" evidence="1">
    <location>
        <begin position="15"/>
        <end position="35"/>
    </location>
</feature>
<gene>
    <name evidence="2" type="ORF">LCGC14_1079000</name>
</gene>
<reference evidence="2" key="1">
    <citation type="journal article" date="2015" name="Nature">
        <title>Complex archaea that bridge the gap between prokaryotes and eukaryotes.</title>
        <authorList>
            <person name="Spang A."/>
            <person name="Saw J.H."/>
            <person name="Jorgensen S.L."/>
            <person name="Zaremba-Niedzwiedzka K."/>
            <person name="Martijn J."/>
            <person name="Lind A.E."/>
            <person name="van Eijk R."/>
            <person name="Schleper C."/>
            <person name="Guy L."/>
            <person name="Ettema T.J."/>
        </authorList>
    </citation>
    <scope>NUCLEOTIDE SEQUENCE</scope>
</reference>
<keyword evidence="1" id="KW-1133">Transmembrane helix</keyword>
<sequence>MIFDFSDMVTEGVEFLIALGSILGFLMLIVGLLGWMFLGQFTRQKMIGVVVVGIILLAVCGFSTGIKYFHIY</sequence>
<keyword evidence="1" id="KW-0472">Membrane</keyword>